<evidence type="ECO:0000259" key="3">
    <source>
        <dbReference type="PROSITE" id="PS51508"/>
    </source>
</evidence>
<dbReference type="InterPro" id="IPR014797">
    <property type="entry name" value="CKK_CAMSAP"/>
</dbReference>
<feature type="region of interest" description="Disordered" evidence="2">
    <location>
        <begin position="862"/>
        <end position="890"/>
    </location>
</feature>
<feature type="compositionally biased region" description="Basic and acidic residues" evidence="2">
    <location>
        <begin position="37"/>
        <end position="52"/>
    </location>
</feature>
<dbReference type="SMART" id="SM01051">
    <property type="entry name" value="CAMSAP_CKK"/>
    <property type="match status" value="1"/>
</dbReference>
<dbReference type="InterPro" id="IPR011033">
    <property type="entry name" value="PRC_barrel-like_sf"/>
</dbReference>
<dbReference type="GO" id="GO:0051011">
    <property type="term" value="F:microtubule minus-end binding"/>
    <property type="evidence" value="ECO:0007669"/>
    <property type="project" value="TreeGrafter"/>
</dbReference>
<feature type="domain" description="CKK" evidence="3">
    <location>
        <begin position="1645"/>
        <end position="1770"/>
    </location>
</feature>
<feature type="region of interest" description="Disordered" evidence="2">
    <location>
        <begin position="1276"/>
        <end position="1324"/>
    </location>
</feature>
<gene>
    <name evidence="4" type="ORF">TTHERM_00418490</name>
</gene>
<feature type="compositionally biased region" description="Basic and acidic residues" evidence="2">
    <location>
        <begin position="927"/>
        <end position="937"/>
    </location>
</feature>
<dbReference type="EMBL" id="GG662856">
    <property type="protein sequence ID" value="EAR87059.1"/>
    <property type="molecule type" value="Genomic_DNA"/>
</dbReference>
<feature type="region of interest" description="Disordered" evidence="2">
    <location>
        <begin position="496"/>
        <end position="603"/>
    </location>
</feature>
<protein>
    <submittedName>
        <fullName evidence="4">Microtubule-binding calmodulin-regulated spectrin-associated protein</fullName>
    </submittedName>
</protein>
<dbReference type="KEGG" id="tet:TTHERM_00418490"/>
<dbReference type="RefSeq" id="XP_001007304.1">
    <property type="nucleotide sequence ID" value="XM_001007304.2"/>
</dbReference>
<feature type="compositionally biased region" description="Low complexity" evidence="2">
    <location>
        <begin position="1347"/>
        <end position="1359"/>
    </location>
</feature>
<feature type="compositionally biased region" description="Acidic residues" evidence="2">
    <location>
        <begin position="769"/>
        <end position="787"/>
    </location>
</feature>
<feature type="region of interest" description="Disordered" evidence="2">
    <location>
        <begin position="1153"/>
        <end position="1173"/>
    </location>
</feature>
<sequence>MSSFERLSVLEQQRIKLEEAQMKKKVIEEKKKKELEAKAKEEKLKQQQESKLQKQSAVGQQSLTINSNVKESNKKSSLPPTGQGSVQKRPNSALKPSDQGNIRQAKDVVQNKQAGPVQMLKKVISLEDIEEQRAEIEPDSDKYQQEKPKEIKNAYNNVVVKEYQKEEINVKDKYLMQLQIQEQMKKIQKTQELKQQQAKQKNMLMKQQVIEEMLNQTNQDQKQNQTSNKNAQAGYKDSSNQHDKQYRFKQEDQNDVEKDDLNDTLDYNQNNKNQQRIYQERQSQNFKVEQKGQKNQQQNEQNENSSENQLSQMYPVDSLNQLPPLKSIAQTSNTMIDKNNQSQKGTSNRAQMVQSQNYVGEEEIISNYPVQNRESVISNKASTNNGISDSVQRSKLETQKKSSSYMTGQAKMPESFQKSNVSNSYQSKIHNKSQSNSIQKTEFENNSGKNSKQFEKADASIKVSQLNKSIRDQIFQDEIDYTESVQVDAQYPFLEKQSKSHQKNNQNKSFSVQESQERVSKVQNQDKQKQSSFLKQKNKKNKYSSSPCIQQEDFDESDQEEETNQQQNTSNFNFQNKNNSKFSNDSQNLNNNLSAASNGSQRFLKSSAQNERFPIFNKGSQIQNNQDQEDSETECKKQSLKNLSDKSFNKQSASKIEEFFENECQEDKGDNTAPKVFQTFKSNPIQLQGNFYNSNYNNQDSNEEEEQIENQGEEEEDFDGNQENQFEQTEFEDIGNNYAAPQKLMNEVKGMNKQNSNDNQLKQLSDYSDQQDDAQDQSEDDKEELQDEASLSTKLQGSKQTNEEPMIVSFGVQNQQSFGKQNNLNESQKQRQNIKKNSYEDDSLNENFQTFGARDSDKFLGMAINHTKQQKSVELRKSQKPSQDFNDTQKLPYCDQTAQFNEEVNPFKQLKQQMRQVKQNQQINKQDLQKNQEFDRKRQDILKDAEDNIKKVMNDQIRMADSNKFKFSEQEESESPLNNQSYKSGISQNKSAQTRAQLLDNMRKKKDSKQEINGNSQQYNQDKFLSQPPSRPQFITQSNISELKHNNQTLNNNNSDKMSTPDQQSFLKNSFDLKFQEAYEQQYDQSCNSQMIEGSPIQFVKNQNDIYQKYNNVNQERDSVLKKSQQADSKSISVVHKPNYDEENEEDFWQKQKQTENKKRKVWGNQKPNQQIQDKQFQMSDKLSQSIGQTSNVMPNQSNYHSKLQKLHESEEFQDNEFIELTLKQKIQDQNLQNSYEQADNYRNEQPKLWATRNINAGSNRGGYKGYSYNGNQLEMEREEEDQEDYDQSQGYSQNYNNQYRNHYDDDDEEDQEQEDQNDEDYSQNYQNNYYNQQQYYEQEYDDQDQDQNASNYNDNYQQENDDDNSYNQYQNKNKGFQNQRNTYKGQNQRHHHKEENDDESADNNSQTNQDNNIQLNDDNSDNFSPQKQDKSLNESNEENNLNQNNKSSKQEDEEEEQKQIQKGVAMTIDFGDKDDDELERKKKAFEIKRLKKIQELEMQKQKKQQEIQQKQLLQADDQLSGQKERKQAHKKQPSYQIQQRQKAQQDGQARSENNTPSNKQQAKKANENQNQFAKNQQNIFSVNQRDQIINQNSPKSKSPVRQQPVKEKVKLPVINKKKENIEEENKSDLQENFTPKISVLENPTTKPRIPFSKPSNKQLISQAITKVCLAGPTNSKEREIALKKIKDSQQEHFIVLFKGINGRQDFKALYSMDSNTNEVKKIFGLNTAPTQIDLASVQAFYRYDSGSKEFKEILVKAFSNQVDAVLLKK</sequence>
<feature type="compositionally biased region" description="Polar residues" evidence="2">
    <location>
        <begin position="379"/>
        <end position="391"/>
    </location>
</feature>
<feature type="compositionally biased region" description="Low complexity" evidence="2">
    <location>
        <begin position="1507"/>
        <end position="1520"/>
    </location>
</feature>
<dbReference type="OMA" id="DYSNINQ"/>
<feature type="compositionally biased region" description="Basic and acidic residues" evidence="2">
    <location>
        <begin position="239"/>
        <end position="261"/>
    </location>
</feature>
<dbReference type="Gene3D" id="3.10.20.360">
    <property type="entry name" value="CKK domain"/>
    <property type="match status" value="1"/>
</dbReference>
<feature type="compositionally biased region" description="Polar residues" evidence="2">
    <location>
        <begin position="789"/>
        <end position="800"/>
    </location>
</feature>
<reference evidence="5" key="1">
    <citation type="journal article" date="2006" name="PLoS Biol.">
        <title>Macronuclear genome sequence of the ciliate Tetrahymena thermophila, a model eukaryote.</title>
        <authorList>
            <person name="Eisen J.A."/>
            <person name="Coyne R.S."/>
            <person name="Wu M."/>
            <person name="Wu D."/>
            <person name="Thiagarajan M."/>
            <person name="Wortman J.R."/>
            <person name="Badger J.H."/>
            <person name="Ren Q."/>
            <person name="Amedeo P."/>
            <person name="Jones K.M."/>
            <person name="Tallon L.J."/>
            <person name="Delcher A.L."/>
            <person name="Salzberg S.L."/>
            <person name="Silva J.C."/>
            <person name="Haas B.J."/>
            <person name="Majoros W.H."/>
            <person name="Farzad M."/>
            <person name="Carlton J.M."/>
            <person name="Smith R.K. Jr."/>
            <person name="Garg J."/>
            <person name="Pearlman R.E."/>
            <person name="Karrer K.M."/>
            <person name="Sun L."/>
            <person name="Manning G."/>
            <person name="Elde N.C."/>
            <person name="Turkewitz A.P."/>
            <person name="Asai D.J."/>
            <person name="Wilkes D.E."/>
            <person name="Wang Y."/>
            <person name="Cai H."/>
            <person name="Collins K."/>
            <person name="Stewart B.A."/>
            <person name="Lee S.R."/>
            <person name="Wilamowska K."/>
            <person name="Weinberg Z."/>
            <person name="Ruzzo W.L."/>
            <person name="Wloga D."/>
            <person name="Gaertig J."/>
            <person name="Frankel J."/>
            <person name="Tsao C.-C."/>
            <person name="Gorovsky M.A."/>
            <person name="Keeling P.J."/>
            <person name="Waller R.F."/>
            <person name="Patron N.J."/>
            <person name="Cherry J.M."/>
            <person name="Stover N.A."/>
            <person name="Krieger C.J."/>
            <person name="del Toro C."/>
            <person name="Ryder H.F."/>
            <person name="Williamson S.C."/>
            <person name="Barbeau R.A."/>
            <person name="Hamilton E.P."/>
            <person name="Orias E."/>
        </authorList>
    </citation>
    <scope>NUCLEOTIDE SEQUENCE [LARGE SCALE GENOMIC DNA]</scope>
    <source>
        <strain evidence="5">SB210</strain>
    </source>
</reference>
<feature type="compositionally biased region" description="Polar residues" evidence="2">
    <location>
        <begin position="1375"/>
        <end position="1387"/>
    </location>
</feature>
<evidence type="ECO:0000256" key="2">
    <source>
        <dbReference type="SAM" id="MobiDB-lite"/>
    </source>
</evidence>
<feature type="region of interest" description="Disordered" evidence="2">
    <location>
        <begin position="620"/>
        <end position="640"/>
    </location>
</feature>
<dbReference type="GO" id="GO:0005516">
    <property type="term" value="F:calmodulin binding"/>
    <property type="evidence" value="ECO:0007669"/>
    <property type="project" value="InterPro"/>
</dbReference>
<feature type="compositionally biased region" description="Polar residues" evidence="2">
    <location>
        <begin position="811"/>
        <end position="831"/>
    </location>
</feature>
<feature type="compositionally biased region" description="Low complexity" evidence="2">
    <location>
        <begin position="1537"/>
        <end position="1549"/>
    </location>
</feature>
<feature type="compositionally biased region" description="Low complexity" evidence="2">
    <location>
        <begin position="1439"/>
        <end position="1448"/>
    </location>
</feature>
<feature type="compositionally biased region" description="Low complexity" evidence="2">
    <location>
        <begin position="1288"/>
        <end position="1301"/>
    </location>
</feature>
<feature type="region of interest" description="Disordered" evidence="2">
    <location>
        <begin position="285"/>
        <end position="308"/>
    </location>
</feature>
<feature type="compositionally biased region" description="Acidic residues" evidence="2">
    <location>
        <begin position="1277"/>
        <end position="1287"/>
    </location>
</feature>
<feature type="compositionally biased region" description="Acidic residues" evidence="2">
    <location>
        <begin position="1305"/>
        <end position="1322"/>
    </location>
</feature>
<dbReference type="GO" id="GO:0007026">
    <property type="term" value="P:negative regulation of microtubule depolymerization"/>
    <property type="evidence" value="ECO:0007669"/>
    <property type="project" value="TreeGrafter"/>
</dbReference>
<feature type="region of interest" description="Disordered" evidence="2">
    <location>
        <begin position="688"/>
        <end position="850"/>
    </location>
</feature>
<dbReference type="GO" id="GO:0036449">
    <property type="term" value="C:microtubule minus-end"/>
    <property type="evidence" value="ECO:0007669"/>
    <property type="project" value="TreeGrafter"/>
</dbReference>
<feature type="compositionally biased region" description="Low complexity" evidence="2">
    <location>
        <begin position="293"/>
        <end position="308"/>
    </location>
</feature>
<feature type="region of interest" description="Disordered" evidence="2">
    <location>
        <begin position="211"/>
        <end position="271"/>
    </location>
</feature>
<name>Q22NV2_TETTS</name>
<feature type="compositionally biased region" description="Polar residues" evidence="2">
    <location>
        <begin position="880"/>
        <end position="889"/>
    </location>
</feature>
<feature type="compositionally biased region" description="Low complexity" evidence="2">
    <location>
        <begin position="1407"/>
        <end position="1418"/>
    </location>
</feature>
<feature type="compositionally biased region" description="Polar residues" evidence="2">
    <location>
        <begin position="503"/>
        <end position="514"/>
    </location>
</feature>
<feature type="compositionally biased region" description="Low complexity" evidence="2">
    <location>
        <begin position="215"/>
        <end position="230"/>
    </location>
</feature>
<proteinExistence type="predicted"/>
<feature type="compositionally biased region" description="Acidic residues" evidence="2">
    <location>
        <begin position="701"/>
        <end position="720"/>
    </location>
</feature>
<dbReference type="STRING" id="312017.Q22NV2"/>
<feature type="compositionally biased region" description="Polar residues" evidence="2">
    <location>
        <begin position="1011"/>
        <end position="1033"/>
    </location>
</feature>
<feature type="compositionally biased region" description="Polar residues" evidence="2">
    <location>
        <begin position="976"/>
        <end position="996"/>
    </location>
</feature>
<dbReference type="InParanoid" id="Q22NV2"/>
<feature type="compositionally biased region" description="Polar residues" evidence="2">
    <location>
        <begin position="416"/>
        <end position="451"/>
    </location>
</feature>
<evidence type="ECO:0000313" key="5">
    <source>
        <dbReference type="Proteomes" id="UP000009168"/>
    </source>
</evidence>
<dbReference type="InterPro" id="IPR038209">
    <property type="entry name" value="CKK_dom_sf"/>
</dbReference>
<feature type="region of interest" description="Disordered" evidence="2">
    <location>
        <begin position="918"/>
        <end position="937"/>
    </location>
</feature>
<feature type="region of interest" description="Disordered" evidence="2">
    <location>
        <begin position="37"/>
        <end position="114"/>
    </location>
</feature>
<dbReference type="HOGENOM" id="CLU_238858_0_0_1"/>
<keyword evidence="5" id="KW-1185">Reference proteome</keyword>
<dbReference type="PROSITE" id="PS51508">
    <property type="entry name" value="CKK"/>
    <property type="match status" value="1"/>
</dbReference>
<organism evidence="4 5">
    <name type="scientific">Tetrahymena thermophila (strain SB210)</name>
    <dbReference type="NCBI Taxonomy" id="312017"/>
    <lineage>
        <taxon>Eukaryota</taxon>
        <taxon>Sar</taxon>
        <taxon>Alveolata</taxon>
        <taxon>Ciliophora</taxon>
        <taxon>Intramacronucleata</taxon>
        <taxon>Oligohymenophorea</taxon>
        <taxon>Hymenostomatida</taxon>
        <taxon>Tetrahymenina</taxon>
        <taxon>Tetrahymenidae</taxon>
        <taxon>Tetrahymena</taxon>
    </lineage>
</organism>
<dbReference type="PANTHER" id="PTHR21595:SF0">
    <property type="entry name" value="PATRONIN"/>
    <property type="match status" value="1"/>
</dbReference>
<dbReference type="eggNOG" id="KOG3654">
    <property type="taxonomic scope" value="Eukaryota"/>
</dbReference>
<dbReference type="SUPFAM" id="SSF50346">
    <property type="entry name" value="PRC-barrel domain"/>
    <property type="match status" value="1"/>
</dbReference>
<feature type="region of interest" description="Disordered" evidence="2">
    <location>
        <begin position="1498"/>
        <end position="1570"/>
    </location>
</feature>
<keyword evidence="1" id="KW-0175">Coiled coil</keyword>
<evidence type="ECO:0000313" key="4">
    <source>
        <dbReference type="EMBL" id="EAR87059.1"/>
    </source>
</evidence>
<feature type="region of interest" description="Disordered" evidence="2">
    <location>
        <begin position="379"/>
        <end position="456"/>
    </location>
</feature>
<dbReference type="GO" id="GO:0031122">
    <property type="term" value="P:cytoplasmic microtubule organization"/>
    <property type="evidence" value="ECO:0007669"/>
    <property type="project" value="TreeGrafter"/>
</dbReference>
<dbReference type="OrthoDB" id="2125658at2759"/>
<dbReference type="InterPro" id="IPR032940">
    <property type="entry name" value="CAMSAP"/>
</dbReference>
<dbReference type="Pfam" id="PF08683">
    <property type="entry name" value="CAMSAP_CKK"/>
    <property type="match status" value="1"/>
</dbReference>
<feature type="coiled-coil region" evidence="1">
    <location>
        <begin position="180"/>
        <end position="207"/>
    </location>
</feature>
<evidence type="ECO:0000256" key="1">
    <source>
        <dbReference type="SAM" id="Coils"/>
    </source>
</evidence>
<feature type="region of interest" description="Disordered" evidence="2">
    <location>
        <begin position="962"/>
        <end position="1033"/>
    </location>
</feature>
<dbReference type="PANTHER" id="PTHR21595">
    <property type="entry name" value="PATRONIN"/>
    <property type="match status" value="1"/>
</dbReference>
<feature type="compositionally biased region" description="Polar residues" evidence="2">
    <location>
        <begin position="56"/>
        <end position="65"/>
    </location>
</feature>
<feature type="compositionally biased region" description="Basic and acidic residues" evidence="2">
    <location>
        <begin position="515"/>
        <end position="529"/>
    </location>
</feature>
<feature type="compositionally biased region" description="Low complexity" evidence="2">
    <location>
        <begin position="564"/>
        <end position="601"/>
    </location>
</feature>
<accession>Q22NV2</accession>
<dbReference type="Proteomes" id="UP000009168">
    <property type="component" value="Unassembled WGS sequence"/>
</dbReference>
<feature type="compositionally biased region" description="Acidic residues" evidence="2">
    <location>
        <begin position="552"/>
        <end position="563"/>
    </location>
</feature>
<feature type="compositionally biased region" description="Polar residues" evidence="2">
    <location>
        <begin position="78"/>
        <end position="90"/>
    </location>
</feature>
<feature type="region of interest" description="Disordered" evidence="2">
    <location>
        <begin position="1341"/>
        <end position="1477"/>
    </location>
</feature>
<dbReference type="GeneID" id="7826785"/>
<feature type="compositionally biased region" description="Low complexity" evidence="2">
    <location>
        <begin position="688"/>
        <end position="700"/>
    </location>
</feature>